<dbReference type="Pfam" id="PF01987">
    <property type="entry name" value="AIM24"/>
    <property type="match status" value="1"/>
</dbReference>
<comment type="caution">
    <text evidence="1">The sequence shown here is derived from an EMBL/GenBank/DDBJ whole genome shotgun (WGS) entry which is preliminary data.</text>
</comment>
<proteinExistence type="predicted"/>
<gene>
    <name evidence="1" type="ORF">RSSL_01892</name>
</gene>
<dbReference type="PANTHER" id="PTHR43657:SF1">
    <property type="entry name" value="ALTERED INHERITANCE OF MITOCHONDRIA PROTEIN 24, MITOCHONDRIAL"/>
    <property type="match status" value="1"/>
</dbReference>
<organism evidence="1 2">
    <name type="scientific">Streptococcus salivarius K12</name>
    <dbReference type="NCBI Taxonomy" id="1200793"/>
    <lineage>
        <taxon>Bacteria</taxon>
        <taxon>Bacillati</taxon>
        <taxon>Bacillota</taxon>
        <taxon>Bacilli</taxon>
        <taxon>Lactobacillales</taxon>
        <taxon>Streptococcaceae</taxon>
        <taxon>Streptococcus</taxon>
    </lineage>
</organism>
<sequence>MEALAKVPVRCYTFLKNREVFIMQFFTDSNMQFPLVELSLNQGETVFIQRGSMVYHTPNVTLSTKLNASGSGLGRFVKAVGRSMVSGESSFITQVVSQSNNGYIALAPDSPGQVIPLYLGEKQYRLNDGAFLALDGTAYYTMELQSVGKALFGGQGGFFVMTTQGQGTLLANAYGSIKKIELNNQEVTIDNAHVVAWSQTLDYNIHLENGFWQSIGTGEGVVNTFRGTGEIYVQSLNLQTFAGLLNRYLPKRS</sequence>
<accession>J7TG43</accession>
<dbReference type="EMBL" id="ALIF01000006">
    <property type="protein sequence ID" value="EJO15846.1"/>
    <property type="molecule type" value="Genomic_DNA"/>
</dbReference>
<dbReference type="InterPro" id="IPR016031">
    <property type="entry name" value="Trp_RNA-bd_attenuator-like_dom"/>
</dbReference>
<evidence type="ECO:0000313" key="2">
    <source>
        <dbReference type="Proteomes" id="UP000006983"/>
    </source>
</evidence>
<dbReference type="Gene3D" id="3.60.160.10">
    <property type="entry name" value="Mitochondrial biogenesis AIM24"/>
    <property type="match status" value="1"/>
</dbReference>
<dbReference type="Proteomes" id="UP000006983">
    <property type="component" value="Unassembled WGS sequence"/>
</dbReference>
<dbReference type="InterPro" id="IPR002838">
    <property type="entry name" value="AIM24"/>
</dbReference>
<dbReference type="PANTHER" id="PTHR43657">
    <property type="entry name" value="TRYPTOPHAN RNA-BINDING ATTENUATOR PROTEIN-LIKE PROTEIN"/>
    <property type="match status" value="1"/>
</dbReference>
<dbReference type="SUPFAM" id="SSF51219">
    <property type="entry name" value="TRAP-like"/>
    <property type="match status" value="1"/>
</dbReference>
<reference evidence="1 2" key="1">
    <citation type="journal article" date="2012" name="J. Bacteriol.">
        <title>Genome Sequence of the Lantibiotic Bacteriocin Producer Streptococcus salivarius Strain K12.</title>
        <authorList>
            <person name="Barretto C."/>
            <person name="Alvarez-Martin P."/>
            <person name="Foata F."/>
            <person name="Renault P."/>
            <person name="Berger B."/>
        </authorList>
    </citation>
    <scope>NUCLEOTIDE SEQUENCE [LARGE SCALE GENOMIC DNA]</scope>
    <source>
        <strain evidence="1 2">K12</strain>
    </source>
</reference>
<dbReference type="InterPro" id="IPR036983">
    <property type="entry name" value="AIM24_sf"/>
</dbReference>
<evidence type="ECO:0008006" key="3">
    <source>
        <dbReference type="Google" id="ProtNLM"/>
    </source>
</evidence>
<dbReference type="NCBIfam" id="TIGR00266">
    <property type="entry name" value="TIGR00266 family protein"/>
    <property type="match status" value="1"/>
</dbReference>
<name>J7TG43_STRSL</name>
<dbReference type="PATRIC" id="fig|1200793.3.peg.1823"/>
<keyword evidence="2" id="KW-1185">Reference proteome</keyword>
<evidence type="ECO:0000313" key="1">
    <source>
        <dbReference type="EMBL" id="EJO15846.1"/>
    </source>
</evidence>
<dbReference type="AlphaFoldDB" id="J7TG43"/>
<protein>
    <recommendedName>
        <fullName evidence="3">TIGR00266 family protein</fullName>
    </recommendedName>
</protein>